<organism evidence="3 4">
    <name type="scientific">Diplogelasinospora grovesii</name>
    <dbReference type="NCBI Taxonomy" id="303347"/>
    <lineage>
        <taxon>Eukaryota</taxon>
        <taxon>Fungi</taxon>
        <taxon>Dikarya</taxon>
        <taxon>Ascomycota</taxon>
        <taxon>Pezizomycotina</taxon>
        <taxon>Sordariomycetes</taxon>
        <taxon>Sordariomycetidae</taxon>
        <taxon>Sordariales</taxon>
        <taxon>Diplogelasinosporaceae</taxon>
        <taxon>Diplogelasinospora</taxon>
    </lineage>
</organism>
<dbReference type="Proteomes" id="UP001303473">
    <property type="component" value="Unassembled WGS sequence"/>
</dbReference>
<keyword evidence="2" id="KW-1133">Transmembrane helix</keyword>
<evidence type="ECO:0000256" key="2">
    <source>
        <dbReference type="SAM" id="Phobius"/>
    </source>
</evidence>
<evidence type="ECO:0000313" key="4">
    <source>
        <dbReference type="Proteomes" id="UP001303473"/>
    </source>
</evidence>
<feature type="region of interest" description="Disordered" evidence="1">
    <location>
        <begin position="284"/>
        <end position="304"/>
    </location>
</feature>
<sequence length="304" mass="31688">MAVYDSQAGTLLGPLTTAWSTVFIPSCSTCDPVAWNGQQCTGGQPEDHTSCWPPTTSGAGTRTPPFAGWGFYSQYGKRADWSIEFTLLPGETAVGCCPVGFGCTNQNGNTCYSTMATNTQATIPTGVCSGDQVVSTTLAVFPQGFTTTSAVSGAGTSSVTVITTTRVTTLYAPMFQLNYQSTDLSKTTIATLSSLTDAPNNTTPSSPSSITATSSPESVSNYGGLSTGAVAGIGVGSALAGIVLAAAAGFWLFRKRRQREADQAKGQPDAWQYQEQTWGQGELAGWRGSSEFKVQSPVELPTAR</sequence>
<keyword evidence="4" id="KW-1185">Reference proteome</keyword>
<gene>
    <name evidence="3" type="ORF">QBC46DRAFT_462283</name>
</gene>
<keyword evidence="2" id="KW-0812">Transmembrane</keyword>
<protein>
    <submittedName>
        <fullName evidence="3">Uncharacterized protein</fullName>
    </submittedName>
</protein>
<feature type="transmembrane region" description="Helical" evidence="2">
    <location>
        <begin position="229"/>
        <end position="253"/>
    </location>
</feature>
<feature type="compositionally biased region" description="Low complexity" evidence="1">
    <location>
        <begin position="199"/>
        <end position="217"/>
    </location>
</feature>
<reference evidence="4" key="1">
    <citation type="journal article" date="2023" name="Mol. Phylogenet. Evol.">
        <title>Genome-scale phylogeny and comparative genomics of the fungal order Sordariales.</title>
        <authorList>
            <person name="Hensen N."/>
            <person name="Bonometti L."/>
            <person name="Westerberg I."/>
            <person name="Brannstrom I.O."/>
            <person name="Guillou S."/>
            <person name="Cros-Aarteil S."/>
            <person name="Calhoun S."/>
            <person name="Haridas S."/>
            <person name="Kuo A."/>
            <person name="Mondo S."/>
            <person name="Pangilinan J."/>
            <person name="Riley R."/>
            <person name="LaButti K."/>
            <person name="Andreopoulos B."/>
            <person name="Lipzen A."/>
            <person name="Chen C."/>
            <person name="Yan M."/>
            <person name="Daum C."/>
            <person name="Ng V."/>
            <person name="Clum A."/>
            <person name="Steindorff A."/>
            <person name="Ohm R.A."/>
            <person name="Martin F."/>
            <person name="Silar P."/>
            <person name="Natvig D.O."/>
            <person name="Lalanne C."/>
            <person name="Gautier V."/>
            <person name="Ament-Velasquez S.L."/>
            <person name="Kruys A."/>
            <person name="Hutchinson M.I."/>
            <person name="Powell A.J."/>
            <person name="Barry K."/>
            <person name="Miller A.N."/>
            <person name="Grigoriev I.V."/>
            <person name="Debuchy R."/>
            <person name="Gladieux P."/>
            <person name="Hiltunen Thoren M."/>
            <person name="Johannesson H."/>
        </authorList>
    </citation>
    <scope>NUCLEOTIDE SEQUENCE [LARGE SCALE GENOMIC DNA]</scope>
    <source>
        <strain evidence="4">CBS 340.73</strain>
    </source>
</reference>
<accession>A0AAN6RYZ9</accession>
<dbReference type="AlphaFoldDB" id="A0AAN6RYZ9"/>
<keyword evidence="2" id="KW-0472">Membrane</keyword>
<dbReference type="CDD" id="cd12087">
    <property type="entry name" value="TM_EGFR-like"/>
    <property type="match status" value="1"/>
</dbReference>
<comment type="caution">
    <text evidence="3">The sequence shown here is derived from an EMBL/GenBank/DDBJ whole genome shotgun (WGS) entry which is preliminary data.</text>
</comment>
<evidence type="ECO:0000313" key="3">
    <source>
        <dbReference type="EMBL" id="KAK3935072.1"/>
    </source>
</evidence>
<name>A0AAN6RYZ9_9PEZI</name>
<proteinExistence type="predicted"/>
<evidence type="ECO:0000256" key="1">
    <source>
        <dbReference type="SAM" id="MobiDB-lite"/>
    </source>
</evidence>
<dbReference type="EMBL" id="MU853943">
    <property type="protein sequence ID" value="KAK3935072.1"/>
    <property type="molecule type" value="Genomic_DNA"/>
</dbReference>
<feature type="region of interest" description="Disordered" evidence="1">
    <location>
        <begin position="195"/>
        <end position="217"/>
    </location>
</feature>